<dbReference type="InterPro" id="IPR014001">
    <property type="entry name" value="Helicase_ATP-bd"/>
</dbReference>
<dbReference type="EC" id="3.6.4.-" evidence="13"/>
<dbReference type="SMART" id="SM00490">
    <property type="entry name" value="HELICc"/>
    <property type="match status" value="1"/>
</dbReference>
<keyword evidence="6" id="KW-0347">Helicase</keyword>
<dbReference type="Pfam" id="PF00271">
    <property type="entry name" value="Helicase_C"/>
    <property type="match status" value="1"/>
</dbReference>
<evidence type="ECO:0000256" key="8">
    <source>
        <dbReference type="ARBA" id="ARBA00023125"/>
    </source>
</evidence>
<dbReference type="InterPro" id="IPR011545">
    <property type="entry name" value="DEAD/DEAH_box_helicase_dom"/>
</dbReference>
<evidence type="ECO:0000256" key="2">
    <source>
        <dbReference type="ARBA" id="ARBA00022490"/>
    </source>
</evidence>
<dbReference type="SMART" id="SM00982">
    <property type="entry name" value="TRCF"/>
    <property type="match status" value="1"/>
</dbReference>
<dbReference type="SMART" id="SM01058">
    <property type="entry name" value="CarD_TRCF"/>
    <property type="match status" value="1"/>
</dbReference>
<dbReference type="InterPro" id="IPR037235">
    <property type="entry name" value="TRCF-like_C_D7"/>
</dbReference>
<dbReference type="SUPFAM" id="SSF143517">
    <property type="entry name" value="TRCF domain-like"/>
    <property type="match status" value="1"/>
</dbReference>
<dbReference type="InterPro" id="IPR041471">
    <property type="entry name" value="UvrB_inter"/>
</dbReference>
<dbReference type="EMBL" id="QWGR01000004">
    <property type="protein sequence ID" value="RIJ48593.1"/>
    <property type="molecule type" value="Genomic_DNA"/>
</dbReference>
<organism evidence="16 17">
    <name type="scientific">Maribellus luteus</name>
    <dbReference type="NCBI Taxonomy" id="2305463"/>
    <lineage>
        <taxon>Bacteria</taxon>
        <taxon>Pseudomonadati</taxon>
        <taxon>Bacteroidota</taxon>
        <taxon>Bacteroidia</taxon>
        <taxon>Marinilabiliales</taxon>
        <taxon>Prolixibacteraceae</taxon>
        <taxon>Maribellus</taxon>
    </lineage>
</organism>
<evidence type="ECO:0000256" key="11">
    <source>
        <dbReference type="ARBA" id="ARBA00061399"/>
    </source>
</evidence>
<evidence type="ECO:0000259" key="14">
    <source>
        <dbReference type="PROSITE" id="PS51192"/>
    </source>
</evidence>
<dbReference type="Gene3D" id="3.40.50.11180">
    <property type="match status" value="1"/>
</dbReference>
<dbReference type="PANTHER" id="PTHR47964">
    <property type="entry name" value="ATP-DEPENDENT DNA HELICASE HOMOLOG RECG, CHLOROPLASTIC"/>
    <property type="match status" value="1"/>
</dbReference>
<dbReference type="Gene3D" id="2.40.10.170">
    <property type="match status" value="1"/>
</dbReference>
<dbReference type="SUPFAM" id="SSF52540">
    <property type="entry name" value="P-loop containing nucleoside triphosphate hydrolases"/>
    <property type="match status" value="3"/>
</dbReference>
<dbReference type="Pfam" id="PF00270">
    <property type="entry name" value="DEAD"/>
    <property type="match status" value="1"/>
</dbReference>
<feature type="domain" description="Helicase C-terminal" evidence="15">
    <location>
        <begin position="751"/>
        <end position="905"/>
    </location>
</feature>
<dbReference type="InterPro" id="IPR004576">
    <property type="entry name" value="Mfd"/>
</dbReference>
<evidence type="ECO:0000256" key="13">
    <source>
        <dbReference type="HAMAP-Rule" id="MF_00969"/>
    </source>
</evidence>
<dbReference type="SUPFAM" id="SSF141259">
    <property type="entry name" value="CarD-like"/>
    <property type="match status" value="1"/>
</dbReference>
<dbReference type="Gene3D" id="3.90.1150.50">
    <property type="entry name" value="Transcription-repair-coupling factor, D7 domain"/>
    <property type="match status" value="1"/>
</dbReference>
<dbReference type="InterPro" id="IPR003711">
    <property type="entry name" value="CarD-like/TRCF_RID"/>
</dbReference>
<keyword evidence="3 13" id="KW-0547">Nucleotide-binding</keyword>
<comment type="function">
    <text evidence="13">Couples transcription and DNA repair by recognizing RNA polymerase (RNAP) stalled at DNA lesions. Mediates ATP-dependent release of RNAP and its truncated transcript from the DNA, and recruitment of nucleotide excision repair machinery to the damaged site.</text>
</comment>
<evidence type="ECO:0000256" key="3">
    <source>
        <dbReference type="ARBA" id="ARBA00022741"/>
    </source>
</evidence>
<dbReference type="Pfam" id="PF17757">
    <property type="entry name" value="UvrB_inter"/>
    <property type="match status" value="1"/>
</dbReference>
<dbReference type="HAMAP" id="MF_00969">
    <property type="entry name" value="TRCF"/>
    <property type="match status" value="1"/>
</dbReference>
<protein>
    <recommendedName>
        <fullName evidence="12 13">Transcription-repair-coupling factor</fullName>
        <shortName evidence="13">TRCF</shortName>
        <ecNumber evidence="13">3.6.4.-</ecNumber>
    </recommendedName>
</protein>
<dbReference type="GO" id="GO:0005524">
    <property type="term" value="F:ATP binding"/>
    <property type="evidence" value="ECO:0007669"/>
    <property type="project" value="UniProtKB-UniRule"/>
</dbReference>
<evidence type="ECO:0000256" key="1">
    <source>
        <dbReference type="ARBA" id="ARBA00004496"/>
    </source>
</evidence>
<dbReference type="InterPro" id="IPR001650">
    <property type="entry name" value="Helicase_C-like"/>
</dbReference>
<dbReference type="Proteomes" id="UP000265926">
    <property type="component" value="Unassembled WGS sequence"/>
</dbReference>
<keyword evidence="9 13" id="KW-0234">DNA repair</keyword>
<dbReference type="PROSITE" id="PS51192">
    <property type="entry name" value="HELICASE_ATP_BIND_1"/>
    <property type="match status" value="1"/>
</dbReference>
<keyword evidence="17" id="KW-1185">Reference proteome</keyword>
<accession>A0A399T3Z4</accession>
<feature type="domain" description="Helicase ATP-binding" evidence="14">
    <location>
        <begin position="569"/>
        <end position="730"/>
    </location>
</feature>
<evidence type="ECO:0000256" key="12">
    <source>
        <dbReference type="ARBA" id="ARBA00070128"/>
    </source>
</evidence>
<name>A0A399T3Z4_9BACT</name>
<dbReference type="PROSITE" id="PS51194">
    <property type="entry name" value="HELICASE_CTER"/>
    <property type="match status" value="1"/>
</dbReference>
<proteinExistence type="inferred from homology"/>
<evidence type="ECO:0000256" key="10">
    <source>
        <dbReference type="ARBA" id="ARBA00061104"/>
    </source>
</evidence>
<dbReference type="NCBIfam" id="TIGR00580">
    <property type="entry name" value="mfd"/>
    <property type="match status" value="1"/>
</dbReference>
<dbReference type="InterPro" id="IPR047112">
    <property type="entry name" value="RecG/Mfd"/>
</dbReference>
<reference evidence="16 17" key="1">
    <citation type="submission" date="2018-08" db="EMBL/GenBank/DDBJ databases">
        <title>Pallidiluteibacterium maritimus gen. nov., sp. nov., isolated from coastal sediment.</title>
        <authorList>
            <person name="Zhou L.Y."/>
        </authorList>
    </citation>
    <scope>NUCLEOTIDE SEQUENCE [LARGE SCALE GENOMIC DNA]</scope>
    <source>
        <strain evidence="16 17">XSD2</strain>
    </source>
</reference>
<keyword evidence="8 13" id="KW-0238">DNA-binding</keyword>
<comment type="caution">
    <text evidence="16">The sequence shown here is derived from an EMBL/GenBank/DDBJ whole genome shotgun (WGS) entry which is preliminary data.</text>
</comment>
<evidence type="ECO:0000313" key="16">
    <source>
        <dbReference type="EMBL" id="RIJ48593.1"/>
    </source>
</evidence>
<keyword evidence="2 13" id="KW-0963">Cytoplasm</keyword>
<dbReference type="PANTHER" id="PTHR47964:SF1">
    <property type="entry name" value="ATP-DEPENDENT DNA HELICASE HOMOLOG RECG, CHLOROPLASTIC"/>
    <property type="match status" value="1"/>
</dbReference>
<dbReference type="Gene3D" id="3.40.50.300">
    <property type="entry name" value="P-loop containing nucleotide triphosphate hydrolases"/>
    <property type="match status" value="2"/>
</dbReference>
<dbReference type="GO" id="GO:0005737">
    <property type="term" value="C:cytoplasm"/>
    <property type="evidence" value="ECO:0007669"/>
    <property type="project" value="UniProtKB-SubCell"/>
</dbReference>
<keyword evidence="4 13" id="KW-0227">DNA damage</keyword>
<sequence>MRKILVLETNSFLKYFEGHPGFSKIEKKLLAPPGEKVHLQGLIGSAKTILLAKLFQNTGKNFVVLLNDREEAAYFYDDLNNLGLSDQMLFFPSSYKRSVQYDRPEQENIVQRTEVLNLLSKKENSYLLVSYPEALVERVISNEGLENNTLQVKTGDKLSIEFVNEFLYEYGFERVDFVYEPGQFSVRGSIVDIFSFSHEDPYRVDFFGDEIDSIRSFDIENQLSKKRFDKITIVPNIQDSEIEGNRVSLVQFIQDDPFWFGNGLHIFFDRVSDIHRQTIISREEEDFSSLIISGNELEKEFASLSVFDFGTDLAFTPAEKISFSNSVQPVFNKNFELLGANLVEHQNNGYELFILSSQEKQFERLQAIFKDTNVRVRFNPIPFVLHEGFIDHDIKACFYTDHQIFERYHRFKLKTRKAQREAISLQELNKLHPGDYVVHIDHGIGKFAGLVKTEVNGKIQEAIRLVYRDNDSLLVSIHSLHRISKYKGKDGAEPNINKLGTGAWQKMKNRTKAKVKDIAKELIALYAKRRAEEGYAFSPDSYLQTELEASFIYEDTPDQEKATTAVKSDMEKSIPMDRLVCGDVGFGKTEVAIRAAFKAVADSKQVAVLVPTTILALQHFKTFSERLQDFPVKIDYVSRLKSTAEVKNSLKEVADGKTDIIIGTHRLVSKDVKFNDLGLLIVDEEQKFGVSVKEKLKEIKVNVDTLTLTATPIPRTLQFSLMGARDLSIIQTPPPNRYPIVTEAHGFNEQMIREAIEFELDRNGQVFVIHNRVQNIFEVEDAIKRIVPGAKTVVGHGQMEGPKLEKVMLDFINGKFDVLIATTIIESGLDIPNANTIIINNAQNFGLSDLHQLRGRVGRSNKKAFCYLITPPLATLSPESRRRIQAIEQFSELGSGFNIAMQDLDIRGAGNMLGAEQSGFIADIGFETYHRILNEAIQELKQEEFSELFAEQDDNQSQAFLNIKYVNDCVIDTDMELLFPSDYIPGNSERMMLYRELDNIENQEQLEQYTKGLIDRFGTLPAESRELLDVLPLRWKAIDLSMEKIILKEKKMICYFVSDQRSSFYQSERFIKIVQHIQKGKTKGKMKEANGKLTLSFANVPNIETADYILKEIITDTIPTN</sequence>
<dbReference type="FunFam" id="3.40.50.300:FF:000546">
    <property type="entry name" value="Transcription-repair-coupling factor"/>
    <property type="match status" value="1"/>
</dbReference>
<evidence type="ECO:0000256" key="6">
    <source>
        <dbReference type="ARBA" id="ARBA00022806"/>
    </source>
</evidence>
<evidence type="ECO:0000256" key="5">
    <source>
        <dbReference type="ARBA" id="ARBA00022801"/>
    </source>
</evidence>
<evidence type="ECO:0000256" key="4">
    <source>
        <dbReference type="ARBA" id="ARBA00022763"/>
    </source>
</evidence>
<dbReference type="OrthoDB" id="9804325at2"/>
<evidence type="ECO:0000256" key="9">
    <source>
        <dbReference type="ARBA" id="ARBA00023204"/>
    </source>
</evidence>
<dbReference type="GO" id="GO:0006355">
    <property type="term" value="P:regulation of DNA-templated transcription"/>
    <property type="evidence" value="ECO:0007669"/>
    <property type="project" value="UniProtKB-UniRule"/>
</dbReference>
<keyword evidence="7 13" id="KW-0067">ATP-binding</keyword>
<comment type="similarity">
    <text evidence="10 13">In the N-terminal section; belongs to the UvrB family.</text>
</comment>
<gene>
    <name evidence="13 16" type="primary">mfd</name>
    <name evidence="16" type="ORF">D1614_08635</name>
</gene>
<comment type="similarity">
    <text evidence="11 13">In the C-terminal section; belongs to the helicase family. RecG subfamily.</text>
</comment>
<dbReference type="InterPro" id="IPR005118">
    <property type="entry name" value="TRCF_C"/>
</dbReference>
<dbReference type="AlphaFoldDB" id="A0A399T3Z4"/>
<evidence type="ECO:0000256" key="7">
    <source>
        <dbReference type="ARBA" id="ARBA00022840"/>
    </source>
</evidence>
<evidence type="ECO:0000259" key="15">
    <source>
        <dbReference type="PROSITE" id="PS51194"/>
    </source>
</evidence>
<dbReference type="SMART" id="SM00487">
    <property type="entry name" value="DEXDc"/>
    <property type="match status" value="1"/>
</dbReference>
<dbReference type="GO" id="GO:0003678">
    <property type="term" value="F:DNA helicase activity"/>
    <property type="evidence" value="ECO:0007669"/>
    <property type="project" value="TreeGrafter"/>
</dbReference>
<dbReference type="GO" id="GO:0016787">
    <property type="term" value="F:hydrolase activity"/>
    <property type="evidence" value="ECO:0007669"/>
    <property type="project" value="UniProtKB-KW"/>
</dbReference>
<dbReference type="Gene3D" id="3.30.2060.10">
    <property type="entry name" value="Penicillin-binding protein 1b domain"/>
    <property type="match status" value="1"/>
</dbReference>
<dbReference type="GO" id="GO:0003684">
    <property type="term" value="F:damaged DNA binding"/>
    <property type="evidence" value="ECO:0007669"/>
    <property type="project" value="InterPro"/>
</dbReference>
<dbReference type="CDD" id="cd17991">
    <property type="entry name" value="DEXHc_TRCF"/>
    <property type="match status" value="1"/>
</dbReference>
<evidence type="ECO:0000313" key="17">
    <source>
        <dbReference type="Proteomes" id="UP000265926"/>
    </source>
</evidence>
<dbReference type="GO" id="GO:0000716">
    <property type="term" value="P:transcription-coupled nucleotide-excision repair, DNA damage recognition"/>
    <property type="evidence" value="ECO:0007669"/>
    <property type="project" value="UniProtKB-UniRule"/>
</dbReference>
<keyword evidence="5 13" id="KW-0378">Hydrolase</keyword>
<comment type="subcellular location">
    <subcellularLocation>
        <location evidence="1 13">Cytoplasm</location>
    </subcellularLocation>
</comment>
<dbReference type="Pfam" id="PF02559">
    <property type="entry name" value="CarD_TRCF_RID"/>
    <property type="match status" value="1"/>
</dbReference>
<dbReference type="InterPro" id="IPR036101">
    <property type="entry name" value="CarD-like/TRCF_RID_sf"/>
</dbReference>
<dbReference type="Pfam" id="PF03461">
    <property type="entry name" value="TRCF"/>
    <property type="match status" value="1"/>
</dbReference>
<dbReference type="InterPro" id="IPR027417">
    <property type="entry name" value="P-loop_NTPase"/>
</dbReference>